<dbReference type="InterPro" id="IPR044817">
    <property type="entry name" value="SBP-like"/>
</dbReference>
<dbReference type="AlphaFoldDB" id="A0AAW1XMH8"/>
<dbReference type="EMBL" id="JBEDUW010000003">
    <property type="protein sequence ID" value="KAK9938048.1"/>
    <property type="molecule type" value="Genomic_DNA"/>
</dbReference>
<dbReference type="PANTHER" id="PTHR31251">
    <property type="entry name" value="SQUAMOSA PROMOTER-BINDING-LIKE PROTEIN 4"/>
    <property type="match status" value="1"/>
</dbReference>
<keyword evidence="8" id="KW-1185">Reference proteome</keyword>
<accession>A0AAW1XMH8</accession>
<protein>
    <recommendedName>
        <fullName evidence="6">SBP-type domain-containing protein</fullName>
    </recommendedName>
</protein>
<dbReference type="SUPFAM" id="SSF103612">
    <property type="entry name" value="SBT domain"/>
    <property type="match status" value="1"/>
</dbReference>
<proteinExistence type="predicted"/>
<dbReference type="InterPro" id="IPR036893">
    <property type="entry name" value="SBP_sf"/>
</dbReference>
<keyword evidence="2 4" id="KW-0863">Zinc-finger</keyword>
<dbReference type="Gene3D" id="4.10.1100.10">
    <property type="entry name" value="Transcription factor, SBP-box domain"/>
    <property type="match status" value="1"/>
</dbReference>
<evidence type="ECO:0000313" key="7">
    <source>
        <dbReference type="EMBL" id="KAK9938048.1"/>
    </source>
</evidence>
<reference evidence="7 8" key="1">
    <citation type="journal article" date="2023" name="G3 (Bethesda)">
        <title>A chromosome-length genome assembly and annotation of blackberry (Rubus argutus, cv. 'Hillquist').</title>
        <authorList>
            <person name="Bruna T."/>
            <person name="Aryal R."/>
            <person name="Dudchenko O."/>
            <person name="Sargent D.J."/>
            <person name="Mead D."/>
            <person name="Buti M."/>
            <person name="Cavallini A."/>
            <person name="Hytonen T."/>
            <person name="Andres J."/>
            <person name="Pham M."/>
            <person name="Weisz D."/>
            <person name="Mascagni F."/>
            <person name="Usai G."/>
            <person name="Natali L."/>
            <person name="Bassil N."/>
            <person name="Fernandez G.E."/>
            <person name="Lomsadze A."/>
            <person name="Armour M."/>
            <person name="Olukolu B."/>
            <person name="Poorten T."/>
            <person name="Britton C."/>
            <person name="Davik J."/>
            <person name="Ashrafi H."/>
            <person name="Aiden E.L."/>
            <person name="Borodovsky M."/>
            <person name="Worthington M."/>
        </authorList>
    </citation>
    <scope>NUCLEOTIDE SEQUENCE [LARGE SCALE GENOMIC DNA]</scope>
    <source>
        <strain evidence="7">PI 553951</strain>
    </source>
</reference>
<evidence type="ECO:0000256" key="5">
    <source>
        <dbReference type="SAM" id="MobiDB-lite"/>
    </source>
</evidence>
<evidence type="ECO:0000256" key="2">
    <source>
        <dbReference type="ARBA" id="ARBA00022771"/>
    </source>
</evidence>
<dbReference type="GO" id="GO:0005634">
    <property type="term" value="C:nucleus"/>
    <property type="evidence" value="ECO:0007669"/>
    <property type="project" value="InterPro"/>
</dbReference>
<feature type="compositionally biased region" description="Polar residues" evidence="5">
    <location>
        <begin position="127"/>
        <end position="137"/>
    </location>
</feature>
<feature type="domain" description="SBP-type" evidence="6">
    <location>
        <begin position="43"/>
        <end position="120"/>
    </location>
</feature>
<dbReference type="PROSITE" id="PS51141">
    <property type="entry name" value="ZF_SBP"/>
    <property type="match status" value="1"/>
</dbReference>
<dbReference type="Proteomes" id="UP001457282">
    <property type="component" value="Unassembled WGS sequence"/>
</dbReference>
<sequence length="137" mass="15419">MERQTWNEKMHNRNADETVKEAGRVLEKNQDPVVVAEAEPSSPPSCQAERCGADLGDAKIYHRRHKVCEFHSKAAVVMVSGTRQRFCQQCSRFHELAEFDEAKEAVAGVWQDTMRGAARSRPPAPGNSANSKHFQIR</sequence>
<dbReference type="Pfam" id="PF03110">
    <property type="entry name" value="SBP"/>
    <property type="match status" value="1"/>
</dbReference>
<gene>
    <name evidence="7" type="ORF">M0R45_014808</name>
</gene>
<evidence type="ECO:0000256" key="3">
    <source>
        <dbReference type="ARBA" id="ARBA00022833"/>
    </source>
</evidence>
<evidence type="ECO:0000313" key="8">
    <source>
        <dbReference type="Proteomes" id="UP001457282"/>
    </source>
</evidence>
<organism evidence="7 8">
    <name type="scientific">Rubus argutus</name>
    <name type="common">Southern blackberry</name>
    <dbReference type="NCBI Taxonomy" id="59490"/>
    <lineage>
        <taxon>Eukaryota</taxon>
        <taxon>Viridiplantae</taxon>
        <taxon>Streptophyta</taxon>
        <taxon>Embryophyta</taxon>
        <taxon>Tracheophyta</taxon>
        <taxon>Spermatophyta</taxon>
        <taxon>Magnoliopsida</taxon>
        <taxon>eudicotyledons</taxon>
        <taxon>Gunneridae</taxon>
        <taxon>Pentapetalae</taxon>
        <taxon>rosids</taxon>
        <taxon>fabids</taxon>
        <taxon>Rosales</taxon>
        <taxon>Rosaceae</taxon>
        <taxon>Rosoideae</taxon>
        <taxon>Rosoideae incertae sedis</taxon>
        <taxon>Rubus</taxon>
    </lineage>
</organism>
<dbReference type="GO" id="GO:0008270">
    <property type="term" value="F:zinc ion binding"/>
    <property type="evidence" value="ECO:0007669"/>
    <property type="project" value="UniProtKB-KW"/>
</dbReference>
<evidence type="ECO:0000259" key="6">
    <source>
        <dbReference type="PROSITE" id="PS51141"/>
    </source>
</evidence>
<comment type="caution">
    <text evidence="7">The sequence shown here is derived from an EMBL/GenBank/DDBJ whole genome shotgun (WGS) entry which is preliminary data.</text>
</comment>
<feature type="region of interest" description="Disordered" evidence="5">
    <location>
        <begin position="115"/>
        <end position="137"/>
    </location>
</feature>
<name>A0AAW1XMH8_RUBAR</name>
<evidence type="ECO:0000256" key="1">
    <source>
        <dbReference type="ARBA" id="ARBA00022723"/>
    </source>
</evidence>
<dbReference type="PANTHER" id="PTHR31251:SF226">
    <property type="entry name" value="SQUAMOSA PROMOTER-BINDING-LIKE PROTEIN 6"/>
    <property type="match status" value="1"/>
</dbReference>
<evidence type="ECO:0000256" key="4">
    <source>
        <dbReference type="PROSITE-ProRule" id="PRU00470"/>
    </source>
</evidence>
<dbReference type="GO" id="GO:0003677">
    <property type="term" value="F:DNA binding"/>
    <property type="evidence" value="ECO:0007669"/>
    <property type="project" value="InterPro"/>
</dbReference>
<keyword evidence="3" id="KW-0862">Zinc</keyword>
<dbReference type="InterPro" id="IPR004333">
    <property type="entry name" value="SBP_dom"/>
</dbReference>
<keyword evidence="1" id="KW-0479">Metal-binding</keyword>